<sequence>MASWDTLQFGQQTQKKKSKMMFAPEDDLKMWSFIAENYLNYGPFEIFTKMKEMLGYEHAEKSLYYRFRNILAPNLHFTSFDVNTKLQIAKKFNIVLNGDFVQELNKSWELVFDSNGCLEEFSWKPPFSISSSPSISSEMFVSLTTLKRTSTSSENGNKKTRRVTSSDDSFMKSLQEMISETVTTSNRKLIEELRNETNRKETSKNNGVKHYLEGLKHLITHLNTPELNDIEKRIDALNEKLNNEESVPLPVNNIISMLDIGLKMIGG</sequence>
<evidence type="ECO:0000313" key="3">
    <source>
        <dbReference type="EMBL" id="EFP03891.1"/>
    </source>
</evidence>
<reference evidence="3" key="1">
    <citation type="submission" date="2007-07" db="EMBL/GenBank/DDBJ databases">
        <title>PCAP assembly of the Caenorhabditis remanei genome.</title>
        <authorList>
            <consortium name="The Caenorhabditis remanei Sequencing Consortium"/>
            <person name="Wilson R.K."/>
        </authorList>
    </citation>
    <scope>NUCLEOTIDE SEQUENCE [LARGE SCALE GENOMIC DNA]</scope>
    <source>
        <strain evidence="3">PB4641</strain>
    </source>
</reference>
<evidence type="ECO:0000259" key="2">
    <source>
        <dbReference type="Pfam" id="PF04435"/>
    </source>
</evidence>
<dbReference type="PANTHER" id="PTHR23362">
    <property type="entry name" value="L-PLASTIN-RELATED"/>
    <property type="match status" value="1"/>
</dbReference>
<dbReference type="HOGENOM" id="CLU_1042940_0_0_1"/>
<dbReference type="PANTHER" id="PTHR23362:SF2">
    <property type="entry name" value="PROTEIN FAR1-RELATED SEQUENCE-RELATED"/>
    <property type="match status" value="1"/>
</dbReference>
<keyword evidence="1" id="KW-0175">Coiled coil</keyword>
<dbReference type="Pfam" id="PF04435">
    <property type="entry name" value="SPK"/>
    <property type="match status" value="1"/>
</dbReference>
<name>E3MK28_CAERE</name>
<dbReference type="Proteomes" id="UP000008281">
    <property type="component" value="Unassembled WGS sequence"/>
</dbReference>
<dbReference type="OrthoDB" id="5796902at2759"/>
<proteinExistence type="predicted"/>
<dbReference type="RefSeq" id="XP_003103517.2">
    <property type="nucleotide sequence ID" value="XM_003103469.2"/>
</dbReference>
<dbReference type="FunCoup" id="E3MK28">
    <property type="interactions" value="1602"/>
</dbReference>
<dbReference type="eggNOG" id="ENOG502THXQ">
    <property type="taxonomic scope" value="Eukaryota"/>
</dbReference>
<evidence type="ECO:0000313" key="4">
    <source>
        <dbReference type="Proteomes" id="UP000008281"/>
    </source>
</evidence>
<accession>E3MK28</accession>
<keyword evidence="4" id="KW-1185">Reference proteome</keyword>
<dbReference type="InterPro" id="IPR006570">
    <property type="entry name" value="SPK_dom"/>
</dbReference>
<feature type="coiled-coil region" evidence="1">
    <location>
        <begin position="186"/>
        <end position="247"/>
    </location>
</feature>
<dbReference type="EMBL" id="DS268451">
    <property type="protein sequence ID" value="EFP03891.1"/>
    <property type="molecule type" value="Genomic_DNA"/>
</dbReference>
<dbReference type="GeneID" id="9819175"/>
<dbReference type="OMA" id="LYYRFRN"/>
<organism evidence="4">
    <name type="scientific">Caenorhabditis remanei</name>
    <name type="common">Caenorhabditis vulgaris</name>
    <dbReference type="NCBI Taxonomy" id="31234"/>
    <lineage>
        <taxon>Eukaryota</taxon>
        <taxon>Metazoa</taxon>
        <taxon>Ecdysozoa</taxon>
        <taxon>Nematoda</taxon>
        <taxon>Chromadorea</taxon>
        <taxon>Rhabditida</taxon>
        <taxon>Rhabditina</taxon>
        <taxon>Rhabditomorpha</taxon>
        <taxon>Rhabditoidea</taxon>
        <taxon>Rhabditidae</taxon>
        <taxon>Peloderinae</taxon>
        <taxon>Caenorhabditis</taxon>
    </lineage>
</organism>
<dbReference type="InParanoid" id="E3MK28"/>
<feature type="domain" description="SPK" evidence="2">
    <location>
        <begin position="45"/>
        <end position="121"/>
    </location>
</feature>
<dbReference type="InterPro" id="IPR053315">
    <property type="entry name" value="Peptidase_C14A"/>
</dbReference>
<evidence type="ECO:0000256" key="1">
    <source>
        <dbReference type="SAM" id="Coils"/>
    </source>
</evidence>
<protein>
    <recommendedName>
        <fullName evidence="2">SPK domain-containing protein</fullName>
    </recommendedName>
</protein>
<gene>
    <name evidence="3" type="ORF">CRE_28698</name>
</gene>
<dbReference type="AlphaFoldDB" id="E3MK28"/>
<dbReference type="KEGG" id="crq:GCK72_012028"/>
<dbReference type="CTD" id="9819175"/>